<dbReference type="InterPro" id="IPR036047">
    <property type="entry name" value="F-box-like_dom_sf"/>
</dbReference>
<dbReference type="Pfam" id="PF12937">
    <property type="entry name" value="F-box-like"/>
    <property type="match status" value="1"/>
</dbReference>
<dbReference type="InterPro" id="IPR001810">
    <property type="entry name" value="F-box_dom"/>
</dbReference>
<dbReference type="OrthoDB" id="4173402at2759"/>
<accession>C1GVH5</accession>
<dbReference type="AlphaFoldDB" id="C1GVH5"/>
<dbReference type="eggNOG" id="ENOG502RFMQ">
    <property type="taxonomic scope" value="Eukaryota"/>
</dbReference>
<organism evidence="2 3">
    <name type="scientific">Paracoccidioides lutzii (strain ATCC MYA-826 / Pb01)</name>
    <name type="common">Paracoccidioides brasiliensis</name>
    <dbReference type="NCBI Taxonomy" id="502779"/>
    <lineage>
        <taxon>Eukaryota</taxon>
        <taxon>Fungi</taxon>
        <taxon>Dikarya</taxon>
        <taxon>Ascomycota</taxon>
        <taxon>Pezizomycotina</taxon>
        <taxon>Eurotiomycetes</taxon>
        <taxon>Eurotiomycetidae</taxon>
        <taxon>Onygenales</taxon>
        <taxon>Ajellomycetaceae</taxon>
        <taxon>Paracoccidioides</taxon>
    </lineage>
</organism>
<dbReference type="HOGENOM" id="CLU_017138_1_1_1"/>
<feature type="domain" description="F-box" evidence="1">
    <location>
        <begin position="1"/>
        <end position="44"/>
    </location>
</feature>
<evidence type="ECO:0000259" key="1">
    <source>
        <dbReference type="PROSITE" id="PS50181"/>
    </source>
</evidence>
<dbReference type="STRING" id="502779.C1GVH5"/>
<dbReference type="EMBL" id="KN293996">
    <property type="protein sequence ID" value="EEH40197.2"/>
    <property type="molecule type" value="Genomic_DNA"/>
</dbReference>
<evidence type="ECO:0000313" key="2">
    <source>
        <dbReference type="EMBL" id="EEH40197.2"/>
    </source>
</evidence>
<protein>
    <recommendedName>
        <fullName evidence="1">F-box domain-containing protein</fullName>
    </recommendedName>
</protein>
<evidence type="ECO:0000313" key="3">
    <source>
        <dbReference type="Proteomes" id="UP000002059"/>
    </source>
</evidence>
<dbReference type="GeneID" id="9098837"/>
<dbReference type="PROSITE" id="PS50181">
    <property type="entry name" value="FBOX"/>
    <property type="match status" value="1"/>
</dbReference>
<reference evidence="2 3" key="1">
    <citation type="journal article" date="2011" name="PLoS Genet.">
        <title>Comparative genomic analysis of human fungal pathogens causing paracoccidioidomycosis.</title>
        <authorList>
            <person name="Desjardins C.A."/>
            <person name="Champion M.D."/>
            <person name="Holder J.W."/>
            <person name="Muszewska A."/>
            <person name="Goldberg J."/>
            <person name="Bailao A.M."/>
            <person name="Brigido M.M."/>
            <person name="Ferreira M.E."/>
            <person name="Garcia A.M."/>
            <person name="Grynberg M."/>
            <person name="Gujja S."/>
            <person name="Heiman D.I."/>
            <person name="Henn M.R."/>
            <person name="Kodira C.D."/>
            <person name="Leon-Narvaez H."/>
            <person name="Longo L.V."/>
            <person name="Ma L.J."/>
            <person name="Malavazi I."/>
            <person name="Matsuo A.L."/>
            <person name="Morais F.V."/>
            <person name="Pereira M."/>
            <person name="Rodriguez-Brito S."/>
            <person name="Sakthikumar S."/>
            <person name="Salem-Izacc S.M."/>
            <person name="Sykes S.M."/>
            <person name="Teixeira M.M."/>
            <person name="Vallejo M.C."/>
            <person name="Walter M.E."/>
            <person name="Yandava C."/>
            <person name="Young S."/>
            <person name="Zeng Q."/>
            <person name="Zucker J."/>
            <person name="Felipe M.S."/>
            <person name="Goldman G.H."/>
            <person name="Haas B.J."/>
            <person name="McEwen J.G."/>
            <person name="Nino-Vega G."/>
            <person name="Puccia R."/>
            <person name="San-Blas G."/>
            <person name="Soares C.M."/>
            <person name="Birren B.W."/>
            <person name="Cuomo C.A."/>
        </authorList>
    </citation>
    <scope>NUCLEOTIDE SEQUENCE [LARGE SCALE GENOMIC DNA]</scope>
    <source>
        <strain evidence="3">ATCC MYA-826 / Pb01</strain>
    </source>
</reference>
<dbReference type="SUPFAM" id="SSF81383">
    <property type="entry name" value="F-box domain"/>
    <property type="match status" value="1"/>
</dbReference>
<dbReference type="SMART" id="SM00256">
    <property type="entry name" value="FBOX"/>
    <property type="match status" value="1"/>
</dbReference>
<dbReference type="Proteomes" id="UP000002059">
    <property type="component" value="Partially assembled WGS sequence"/>
</dbReference>
<dbReference type="RefSeq" id="XP_015701630.1">
    <property type="nucleotide sequence ID" value="XM_015844582.1"/>
</dbReference>
<sequence>MLLSLPAEILHLILSNLERYDLKRVCEVSKALRSFATPFLYHSLTIWLARERDEYQSERLLRVLHSFLNIPPDQPNPLQFVRSLEFLPVARDRTLGCTSYNVHTETHPDPAFPLPTPYRIGQSFRQEFWEFDAGIGWKLGICTPKIPLNLYLATKQKRIEEIWLKTDPGCANALPHDGYFPLTAFKSLRLLSWTGITVQQRLTALRYWFLSDLRHITVLELGFRSWKDSVALKPLINEGAPAPSTAYCCFCLLDLEPGTRRCKFPSLLNLKLECVLYHRGLEVECAYSMNFQKLKRLSLWRCPCVTRLLKELVANNFPIQLSFLELCDRSTGDSQVDIDVLVSFLRSFCGLETLCLFLDHQSRGFAKCVQAIVHHADTLKSLVYDVQSLYRSKLTASKPSLIKAFIQHPLEVLFGKPKLERLVLFSSVIYLRRHKLSQLPGAKSLRFLYVREFHSVIGDRFNLFLARQAGQLHDSSFPCAPLRRGVEPSSMCHYGDRTRREFVQWAFGPEGFPALEVIAVGEFSRRKPKGFLFGRNASSQRLDEQGVPERTTLFGNTIKPSTFIILSRSSRIVQPYLGFLQASHNGTDLFYQ</sequence>
<proteinExistence type="predicted"/>
<name>C1GVH5_PARBA</name>
<keyword evidence="3" id="KW-1185">Reference proteome</keyword>
<dbReference type="OMA" id="APMGCHF"/>
<dbReference type="VEuPathDB" id="FungiDB:PAAG_02252"/>
<dbReference type="KEGG" id="pbl:PAAG_02252"/>
<gene>
    <name evidence="2" type="ORF">PAAG_02252</name>
</gene>